<dbReference type="OrthoDB" id="529367at2759"/>
<feature type="binding site" evidence="6">
    <location>
        <position position="140"/>
    </location>
    <ligand>
        <name>Zn(2+)</name>
        <dbReference type="ChEBI" id="CHEBI:29105"/>
    </ligand>
</feature>
<comment type="caution">
    <text evidence="9">The sequence shown here is derived from an EMBL/GenBank/DDBJ whole genome shotgun (WGS) entry which is preliminary data.</text>
</comment>
<dbReference type="STRING" id="45235.A0A2K3Q6G6"/>
<evidence type="ECO:0000256" key="6">
    <source>
        <dbReference type="PIRSR" id="PIRSR604254-1"/>
    </source>
</evidence>
<dbReference type="EMBL" id="NRSZ01001138">
    <property type="protein sequence ID" value="PNY23160.1"/>
    <property type="molecule type" value="Genomic_DNA"/>
</dbReference>
<dbReference type="Pfam" id="PF03006">
    <property type="entry name" value="HlyIII"/>
    <property type="match status" value="1"/>
</dbReference>
<dbReference type="PANTHER" id="PTHR20855">
    <property type="entry name" value="ADIPOR/PROGESTIN RECEPTOR-RELATED"/>
    <property type="match status" value="1"/>
</dbReference>
<name>A0A2K3Q6G6_9HYPO</name>
<feature type="transmembrane region" description="Helical" evidence="8">
    <location>
        <begin position="86"/>
        <end position="107"/>
    </location>
</feature>
<protein>
    <submittedName>
        <fullName evidence="9">ADIPOR-like receptor IZH2</fullName>
    </submittedName>
</protein>
<dbReference type="GO" id="GO:0038023">
    <property type="term" value="F:signaling receptor activity"/>
    <property type="evidence" value="ECO:0007669"/>
    <property type="project" value="TreeGrafter"/>
</dbReference>
<dbReference type="GO" id="GO:0046872">
    <property type="term" value="F:metal ion binding"/>
    <property type="evidence" value="ECO:0007669"/>
    <property type="project" value="UniProtKB-KW"/>
</dbReference>
<keyword evidence="4 8" id="KW-1133">Transmembrane helix</keyword>
<evidence type="ECO:0000256" key="2">
    <source>
        <dbReference type="ARBA" id="ARBA00007018"/>
    </source>
</evidence>
<dbReference type="GO" id="GO:0006882">
    <property type="term" value="P:intracellular zinc ion homeostasis"/>
    <property type="evidence" value="ECO:0007669"/>
    <property type="project" value="TreeGrafter"/>
</dbReference>
<evidence type="ECO:0000256" key="3">
    <source>
        <dbReference type="ARBA" id="ARBA00022692"/>
    </source>
</evidence>
<comment type="subcellular location">
    <subcellularLocation>
        <location evidence="1">Membrane</location>
        <topology evidence="1">Multi-pass membrane protein</topology>
    </subcellularLocation>
</comment>
<accession>A0A2K3Q6G6</accession>
<evidence type="ECO:0000256" key="8">
    <source>
        <dbReference type="SAM" id="Phobius"/>
    </source>
</evidence>
<sequence length="326" mass="35869">MSTSRSKPPPAQAGLRQRRPSTTDTIVAAVKTLELKAEHTVLLVWDDLPAWRRDNAFIRSGYRQIRASYGHALRSLFYLHNESVNVWSHLVGALVAVAGSLYLYCVIHPRYASATTADVLAFSCFFGGAVLCLGMSATFHALVDHSEEVARWGNKLDYTGIVALIADAARGVPGAGDFTHVVDPQSHPATDLHQICLLGVGCAAVSWIERFRAPGWRTYRAAMFIGLGLSGVIPVIHGVTIYGYQGLEDRMSISWVITHGAMYIFGAVLYAVRWPERSTPGAFDIWGSSHQIFHMFVLLAAATHFYGMARAFDYHHTVMGSRCLTE</sequence>
<evidence type="ECO:0000313" key="10">
    <source>
        <dbReference type="Proteomes" id="UP000236621"/>
    </source>
</evidence>
<evidence type="ECO:0000256" key="5">
    <source>
        <dbReference type="ARBA" id="ARBA00023136"/>
    </source>
</evidence>
<feature type="transmembrane region" description="Helical" evidence="8">
    <location>
        <begin position="253"/>
        <end position="272"/>
    </location>
</feature>
<dbReference type="Proteomes" id="UP000236621">
    <property type="component" value="Unassembled WGS sequence"/>
</dbReference>
<evidence type="ECO:0000256" key="1">
    <source>
        <dbReference type="ARBA" id="ARBA00004141"/>
    </source>
</evidence>
<keyword evidence="3 8" id="KW-0812">Transmembrane</keyword>
<feature type="binding site" evidence="6">
    <location>
        <position position="290"/>
    </location>
    <ligand>
        <name>Zn(2+)</name>
        <dbReference type="ChEBI" id="CHEBI:29105"/>
    </ligand>
</feature>
<evidence type="ECO:0000256" key="7">
    <source>
        <dbReference type="SAM" id="MobiDB-lite"/>
    </source>
</evidence>
<keyword evidence="5 8" id="KW-0472">Membrane</keyword>
<comment type="similarity">
    <text evidence="2">Belongs to the ADIPOR family.</text>
</comment>
<feature type="region of interest" description="Disordered" evidence="7">
    <location>
        <begin position="1"/>
        <end position="21"/>
    </location>
</feature>
<dbReference type="PANTHER" id="PTHR20855:SF52">
    <property type="entry name" value="ADIPONECTIN RECEPTOR PROTEIN"/>
    <property type="match status" value="1"/>
</dbReference>
<proteinExistence type="inferred from homology"/>
<dbReference type="InterPro" id="IPR004254">
    <property type="entry name" value="AdipoR/HlyIII-related"/>
</dbReference>
<keyword evidence="6" id="KW-0862">Zinc</keyword>
<organism evidence="9 10">
    <name type="scientific">Tolypocladium capitatum</name>
    <dbReference type="NCBI Taxonomy" id="45235"/>
    <lineage>
        <taxon>Eukaryota</taxon>
        <taxon>Fungi</taxon>
        <taxon>Dikarya</taxon>
        <taxon>Ascomycota</taxon>
        <taxon>Pezizomycotina</taxon>
        <taxon>Sordariomycetes</taxon>
        <taxon>Hypocreomycetidae</taxon>
        <taxon>Hypocreales</taxon>
        <taxon>Ophiocordycipitaceae</taxon>
        <taxon>Tolypocladium</taxon>
    </lineage>
</organism>
<gene>
    <name evidence="9" type="ORF">TCAP_06893</name>
</gene>
<reference evidence="9 10" key="1">
    <citation type="submission" date="2017-08" db="EMBL/GenBank/DDBJ databases">
        <title>Harnessing the power of phylogenomics to disentangle the directionality and signatures of interkingdom host jumping in the parasitic fungal genus Tolypocladium.</title>
        <authorList>
            <person name="Quandt C.A."/>
            <person name="Patterson W."/>
            <person name="Spatafora J.W."/>
        </authorList>
    </citation>
    <scope>NUCLEOTIDE SEQUENCE [LARGE SCALE GENOMIC DNA]</scope>
    <source>
        <strain evidence="9 10">CBS 113982</strain>
    </source>
</reference>
<dbReference type="AlphaFoldDB" id="A0A2K3Q6G6"/>
<feature type="transmembrane region" description="Helical" evidence="8">
    <location>
        <begin position="221"/>
        <end position="241"/>
    </location>
</feature>
<keyword evidence="6" id="KW-0479">Metal-binding</keyword>
<evidence type="ECO:0000256" key="4">
    <source>
        <dbReference type="ARBA" id="ARBA00022989"/>
    </source>
</evidence>
<feature type="binding site" evidence="6">
    <location>
        <position position="294"/>
    </location>
    <ligand>
        <name>Zn(2+)</name>
        <dbReference type="ChEBI" id="CHEBI:29105"/>
    </ligand>
</feature>
<keyword evidence="9" id="KW-0675">Receptor</keyword>
<feature type="transmembrane region" description="Helical" evidence="8">
    <location>
        <begin position="192"/>
        <end position="209"/>
    </location>
</feature>
<evidence type="ECO:0000313" key="9">
    <source>
        <dbReference type="EMBL" id="PNY23160.1"/>
    </source>
</evidence>
<dbReference type="GO" id="GO:0016020">
    <property type="term" value="C:membrane"/>
    <property type="evidence" value="ECO:0007669"/>
    <property type="project" value="UniProtKB-SubCell"/>
</dbReference>
<keyword evidence="10" id="KW-1185">Reference proteome</keyword>
<feature type="transmembrane region" description="Helical" evidence="8">
    <location>
        <begin position="119"/>
        <end position="143"/>
    </location>
</feature>
<feature type="transmembrane region" description="Helical" evidence="8">
    <location>
        <begin position="292"/>
        <end position="312"/>
    </location>
</feature>